<sequence>MKAIQVLKPGNAKCLVYATVPKPTVAAKSILVRNAFSGVNYIDTYIRTGLYPTKMPAILGREGSGIIEQVGRDVHGFNIGDRIAYLATENSYAEFCNVEPKSAVKLPQNVSLEVGAASLIQGLTAITLVRRSYQVKKGDTILVHAAAGGTGRLVVQLCKHLGATVIGTVSTEEKAAIATGLGADHIIYYTKEDVAEKVRGYTNGEMVHAVFDGVGKNTFQGSFDSLKRCGTLVSFGNASGKVPPIEINMLSKGNIVLLRPMLYSYIATPEEFSAANTELFDLISKKVLDINICKQFDLKDATLAHEFIEARKTTGKVLLKIAHQ</sequence>
<dbReference type="Gene3D" id="3.90.180.10">
    <property type="entry name" value="Medium-chain alcohol dehydrogenases, catalytic domain"/>
    <property type="match status" value="1"/>
</dbReference>
<dbReference type="GO" id="GO:0035925">
    <property type="term" value="F:mRNA 3'-UTR AU-rich region binding"/>
    <property type="evidence" value="ECO:0007669"/>
    <property type="project" value="TreeGrafter"/>
</dbReference>
<comment type="caution">
    <text evidence="6">The sequence shown here is derived from an EMBL/GenBank/DDBJ whole genome shotgun (WGS) entry which is preliminary data.</text>
</comment>
<dbReference type="Pfam" id="PF00107">
    <property type="entry name" value="ADH_zinc_N"/>
    <property type="match status" value="1"/>
</dbReference>
<evidence type="ECO:0000256" key="1">
    <source>
        <dbReference type="ARBA" id="ARBA00022857"/>
    </source>
</evidence>
<dbReference type="FunFam" id="3.40.50.720:FF:000053">
    <property type="entry name" value="Quinone oxidoreductase 1"/>
    <property type="match status" value="1"/>
</dbReference>
<dbReference type="PANTHER" id="PTHR48106">
    <property type="entry name" value="QUINONE OXIDOREDUCTASE PIG3-RELATED"/>
    <property type="match status" value="1"/>
</dbReference>
<dbReference type="OrthoDB" id="48317at2759"/>
<feature type="domain" description="Enoyl reductase (ER)" evidence="5">
    <location>
        <begin position="10"/>
        <end position="319"/>
    </location>
</feature>
<accession>A0A2T9YIN4</accession>
<proteinExistence type="predicted"/>
<name>A0A2T9YIN4_9FUNG</name>
<keyword evidence="7" id="KW-1185">Reference proteome</keyword>
<dbReference type="CDD" id="cd05286">
    <property type="entry name" value="QOR2"/>
    <property type="match status" value="1"/>
</dbReference>
<dbReference type="InterPro" id="IPR047618">
    <property type="entry name" value="QOR-like"/>
</dbReference>
<dbReference type="InterPro" id="IPR002364">
    <property type="entry name" value="Quin_OxRdtase/zeta-crystal_CS"/>
</dbReference>
<dbReference type="STRING" id="133385.A0A2T9YIN4"/>
<evidence type="ECO:0000313" key="7">
    <source>
        <dbReference type="Proteomes" id="UP000245383"/>
    </source>
</evidence>
<dbReference type="Pfam" id="PF08240">
    <property type="entry name" value="ADH_N"/>
    <property type="match status" value="1"/>
</dbReference>
<gene>
    <name evidence="6" type="ORF">BB561_003971</name>
</gene>
<evidence type="ECO:0000313" key="6">
    <source>
        <dbReference type="EMBL" id="PVU92187.1"/>
    </source>
</evidence>
<dbReference type="InterPro" id="IPR011032">
    <property type="entry name" value="GroES-like_sf"/>
</dbReference>
<dbReference type="EMBL" id="MBFR01000171">
    <property type="protein sequence ID" value="PVU92187.1"/>
    <property type="molecule type" value="Genomic_DNA"/>
</dbReference>
<evidence type="ECO:0000256" key="4">
    <source>
        <dbReference type="ARBA" id="ARBA00070796"/>
    </source>
</evidence>
<evidence type="ECO:0000256" key="3">
    <source>
        <dbReference type="ARBA" id="ARBA00043088"/>
    </source>
</evidence>
<dbReference type="GO" id="GO:0070402">
    <property type="term" value="F:NADPH binding"/>
    <property type="evidence" value="ECO:0007669"/>
    <property type="project" value="TreeGrafter"/>
</dbReference>
<dbReference type="GO" id="GO:0005829">
    <property type="term" value="C:cytosol"/>
    <property type="evidence" value="ECO:0007669"/>
    <property type="project" value="TreeGrafter"/>
</dbReference>
<dbReference type="SMART" id="SM00829">
    <property type="entry name" value="PKS_ER"/>
    <property type="match status" value="1"/>
</dbReference>
<dbReference type="InterPro" id="IPR036291">
    <property type="entry name" value="NAD(P)-bd_dom_sf"/>
</dbReference>
<dbReference type="PANTHER" id="PTHR48106:SF13">
    <property type="entry name" value="QUINONE OXIDOREDUCTASE-RELATED"/>
    <property type="match status" value="1"/>
</dbReference>
<keyword evidence="2" id="KW-0560">Oxidoreductase</keyword>
<dbReference type="Proteomes" id="UP000245383">
    <property type="component" value="Unassembled WGS sequence"/>
</dbReference>
<dbReference type="SUPFAM" id="SSF50129">
    <property type="entry name" value="GroES-like"/>
    <property type="match status" value="1"/>
</dbReference>
<keyword evidence="1" id="KW-0521">NADP</keyword>
<dbReference type="PROSITE" id="PS01162">
    <property type="entry name" value="QOR_ZETA_CRYSTAL"/>
    <property type="match status" value="1"/>
</dbReference>
<reference evidence="6 7" key="1">
    <citation type="journal article" date="2018" name="MBio">
        <title>Comparative Genomics Reveals the Core Gene Toolbox for the Fungus-Insect Symbiosis.</title>
        <authorList>
            <person name="Wang Y."/>
            <person name="Stata M."/>
            <person name="Wang W."/>
            <person name="Stajich J.E."/>
            <person name="White M.M."/>
            <person name="Moncalvo J.M."/>
        </authorList>
    </citation>
    <scope>NUCLEOTIDE SEQUENCE [LARGE SCALE GENOMIC DNA]</scope>
    <source>
        <strain evidence="6 7">SWE-8-4</strain>
    </source>
</reference>
<dbReference type="InterPro" id="IPR020843">
    <property type="entry name" value="ER"/>
</dbReference>
<dbReference type="GO" id="GO:0008270">
    <property type="term" value="F:zinc ion binding"/>
    <property type="evidence" value="ECO:0007669"/>
    <property type="project" value="InterPro"/>
</dbReference>
<evidence type="ECO:0000256" key="2">
    <source>
        <dbReference type="ARBA" id="ARBA00023002"/>
    </source>
</evidence>
<evidence type="ECO:0000259" key="5">
    <source>
        <dbReference type="SMART" id="SM00829"/>
    </source>
</evidence>
<dbReference type="InterPro" id="IPR013154">
    <property type="entry name" value="ADH-like_N"/>
</dbReference>
<protein>
    <recommendedName>
        <fullName evidence="4">Probable quinone oxidoreductase</fullName>
    </recommendedName>
    <alternativeName>
        <fullName evidence="3">NADPH:quinone reductase</fullName>
    </alternativeName>
</protein>
<organism evidence="6 7">
    <name type="scientific">Smittium simulii</name>
    <dbReference type="NCBI Taxonomy" id="133385"/>
    <lineage>
        <taxon>Eukaryota</taxon>
        <taxon>Fungi</taxon>
        <taxon>Fungi incertae sedis</taxon>
        <taxon>Zoopagomycota</taxon>
        <taxon>Kickxellomycotina</taxon>
        <taxon>Harpellomycetes</taxon>
        <taxon>Harpellales</taxon>
        <taxon>Legeriomycetaceae</taxon>
        <taxon>Smittium</taxon>
    </lineage>
</organism>
<dbReference type="SUPFAM" id="SSF51735">
    <property type="entry name" value="NAD(P)-binding Rossmann-fold domains"/>
    <property type="match status" value="1"/>
</dbReference>
<dbReference type="InterPro" id="IPR013149">
    <property type="entry name" value="ADH-like_C"/>
</dbReference>
<dbReference type="GO" id="GO:0003960">
    <property type="term" value="F:quinone reductase (NADPH) activity"/>
    <property type="evidence" value="ECO:0007669"/>
    <property type="project" value="InterPro"/>
</dbReference>
<dbReference type="AlphaFoldDB" id="A0A2T9YIN4"/>
<dbReference type="Gene3D" id="3.40.50.720">
    <property type="entry name" value="NAD(P)-binding Rossmann-like Domain"/>
    <property type="match status" value="1"/>
</dbReference>